<feature type="region of interest" description="Disordered" evidence="1">
    <location>
        <begin position="161"/>
        <end position="190"/>
    </location>
</feature>
<protein>
    <submittedName>
        <fullName evidence="4">ABC-type nickel/cobalt efflux system permease component RcnA</fullName>
    </submittedName>
    <submittedName>
        <fullName evidence="5">Nickel transporter</fullName>
    </submittedName>
</protein>
<keyword evidence="2" id="KW-0472">Membrane</keyword>
<feature type="compositionally biased region" description="Basic residues" evidence="1">
    <location>
        <begin position="335"/>
        <end position="353"/>
    </location>
</feature>
<keyword evidence="3" id="KW-0732">Signal</keyword>
<evidence type="ECO:0000313" key="6">
    <source>
        <dbReference type="Proteomes" id="UP000326505"/>
    </source>
</evidence>
<keyword evidence="2" id="KW-1133">Transmembrane helix</keyword>
<proteinExistence type="predicted"/>
<dbReference type="GO" id="GO:0006824">
    <property type="term" value="P:cobalt ion transport"/>
    <property type="evidence" value="ECO:0007669"/>
    <property type="project" value="UniProtKB-KW"/>
</dbReference>
<dbReference type="RefSeq" id="WP_150510192.1">
    <property type="nucleotide sequence ID" value="NZ_BMSQ01000007.1"/>
</dbReference>
<feature type="transmembrane region" description="Helical" evidence="2">
    <location>
        <begin position="437"/>
        <end position="456"/>
    </location>
</feature>
<dbReference type="EMBL" id="CP023690">
    <property type="protein sequence ID" value="QEV59033.1"/>
    <property type="molecule type" value="Genomic_DNA"/>
</dbReference>
<dbReference type="GO" id="GO:0046583">
    <property type="term" value="F:monoatomic cation efflux transmembrane transporter activity"/>
    <property type="evidence" value="ECO:0007669"/>
    <property type="project" value="TreeGrafter"/>
</dbReference>
<dbReference type="InterPro" id="IPR051224">
    <property type="entry name" value="NiCoT_RcnA"/>
</dbReference>
<feature type="transmembrane region" description="Helical" evidence="2">
    <location>
        <begin position="234"/>
        <end position="255"/>
    </location>
</feature>
<evidence type="ECO:0000256" key="1">
    <source>
        <dbReference type="SAM" id="MobiDB-lite"/>
    </source>
</evidence>
<reference evidence="4 7" key="2">
    <citation type="submission" date="2020-08" db="EMBL/GenBank/DDBJ databases">
        <title>Genomic Encyclopedia of Type Strains, Phase III (KMG-III): the genomes of soil and plant-associated and newly described type strains.</title>
        <authorList>
            <person name="Whitman W."/>
        </authorList>
    </citation>
    <scope>NUCLEOTIDE SEQUENCE [LARGE SCALE GENOMIC DNA]</scope>
    <source>
        <strain evidence="4 7">CECT 3146</strain>
    </source>
</reference>
<organism evidence="5 6">
    <name type="scientific">Streptomyces spectabilis</name>
    <dbReference type="NCBI Taxonomy" id="68270"/>
    <lineage>
        <taxon>Bacteria</taxon>
        <taxon>Bacillati</taxon>
        <taxon>Actinomycetota</taxon>
        <taxon>Actinomycetes</taxon>
        <taxon>Kitasatosporales</taxon>
        <taxon>Streptomycetaceae</taxon>
        <taxon>Streptomyces</taxon>
    </lineage>
</organism>
<evidence type="ECO:0000256" key="2">
    <source>
        <dbReference type="SAM" id="Phobius"/>
    </source>
</evidence>
<feature type="transmembrane region" description="Helical" evidence="2">
    <location>
        <begin position="308"/>
        <end position="328"/>
    </location>
</feature>
<dbReference type="Proteomes" id="UP000326505">
    <property type="component" value="Chromosome"/>
</dbReference>
<feature type="region of interest" description="Disordered" evidence="1">
    <location>
        <begin position="335"/>
        <end position="356"/>
    </location>
</feature>
<dbReference type="Proteomes" id="UP000549009">
    <property type="component" value="Unassembled WGS sequence"/>
</dbReference>
<dbReference type="PANTHER" id="PTHR40659">
    <property type="entry name" value="NICKEL/COBALT EFFLUX SYSTEM RCNA"/>
    <property type="match status" value="1"/>
</dbReference>
<dbReference type="AlphaFoldDB" id="A0A5P2X1Y1"/>
<dbReference type="EMBL" id="JACHJD010000008">
    <property type="protein sequence ID" value="MBB5106052.1"/>
    <property type="molecule type" value="Genomic_DNA"/>
</dbReference>
<evidence type="ECO:0000313" key="4">
    <source>
        <dbReference type="EMBL" id="MBB5106052.1"/>
    </source>
</evidence>
<dbReference type="OrthoDB" id="271709at2"/>
<evidence type="ECO:0000313" key="7">
    <source>
        <dbReference type="Proteomes" id="UP000549009"/>
    </source>
</evidence>
<reference evidence="5 6" key="1">
    <citation type="submission" date="2017-09" db="EMBL/GenBank/DDBJ databases">
        <authorList>
            <person name="Lee N."/>
            <person name="Cho B.-K."/>
        </authorList>
    </citation>
    <scope>NUCLEOTIDE SEQUENCE [LARGE SCALE GENOMIC DNA]</scope>
    <source>
        <strain evidence="5 6">ATCC 27465</strain>
    </source>
</reference>
<keyword evidence="2" id="KW-0812">Transmembrane</keyword>
<feature type="transmembrane region" description="Helical" evidence="2">
    <location>
        <begin position="363"/>
        <end position="385"/>
    </location>
</feature>
<dbReference type="GO" id="GO:0032025">
    <property type="term" value="P:response to cobalt ion"/>
    <property type="evidence" value="ECO:0007669"/>
    <property type="project" value="TreeGrafter"/>
</dbReference>
<feature type="transmembrane region" description="Helical" evidence="2">
    <location>
        <begin position="276"/>
        <end position="302"/>
    </location>
</feature>
<dbReference type="GO" id="GO:0005886">
    <property type="term" value="C:plasma membrane"/>
    <property type="evidence" value="ECO:0007669"/>
    <property type="project" value="UniProtKB-SubCell"/>
</dbReference>
<feature type="chain" id="PRO_5044623051" evidence="3">
    <location>
        <begin position="31"/>
        <end position="464"/>
    </location>
</feature>
<feature type="signal peptide" evidence="3">
    <location>
        <begin position="1"/>
        <end position="30"/>
    </location>
</feature>
<gene>
    <name evidence="5" type="ORF">CP982_10075</name>
    <name evidence="4" type="ORF">FHS40_005147</name>
</gene>
<sequence length="464" mass="46972">MTAPAARPRWARRGLVVLALVLGTAAPAQAHPLGNFTVNQYDGLRLAPGRLHVEHVEDLAEIPAAQAKPAIDREGRARWARERCRAAAAHSRVDVGGRPLALRAAAAAARLRPGEAGLPTVRVECRLTAPLPPGALALRFRAASQAVPGWREITARGDRMTLSGSSVPRESRSGRLTRYPSGASSPEAVSAALRARPGGPALADEPPPAPGSALPRAATDALTGLVARHDLTPAFAALALGTALLLGALHALAPGHGKTLMAATAAARGSASPRDVLPLAASVTVTHTLGVVVLGLLVAGGSAAAPSVVAWLGVASGALVTGAGALLVRRAWRRRRGSPHPHHHSHPHTHSHSHPPPTLRGTLLLGFAGGLVPSPSAVVVLVGAAALGEAWFGLLLVLAYGAGLAVTLTAAGFLVVRLGSFAGRRLGRGRAPGLARRVAPLGSACVVLALGCGLVVKGAATALG</sequence>
<dbReference type="GO" id="GO:0010045">
    <property type="term" value="P:response to nickel cation"/>
    <property type="evidence" value="ECO:0007669"/>
    <property type="project" value="TreeGrafter"/>
</dbReference>
<keyword evidence="7" id="KW-1185">Reference proteome</keyword>
<name>A0A5P2X1Y1_STRST</name>
<evidence type="ECO:0000313" key="5">
    <source>
        <dbReference type="EMBL" id="QEV59033.1"/>
    </source>
</evidence>
<feature type="transmembrane region" description="Helical" evidence="2">
    <location>
        <begin position="391"/>
        <end position="416"/>
    </location>
</feature>
<dbReference type="GO" id="GO:0015099">
    <property type="term" value="F:nickel cation transmembrane transporter activity"/>
    <property type="evidence" value="ECO:0007669"/>
    <property type="project" value="TreeGrafter"/>
</dbReference>
<dbReference type="PANTHER" id="PTHR40659:SF1">
    <property type="entry name" value="NICKEL_COBALT EFFLUX SYSTEM RCNA"/>
    <property type="match status" value="1"/>
</dbReference>
<accession>A0A5P2X1Y1</accession>
<evidence type="ECO:0000256" key="3">
    <source>
        <dbReference type="SAM" id="SignalP"/>
    </source>
</evidence>
<dbReference type="KEGG" id="sspb:CP982_10075"/>